<evidence type="ECO:0000313" key="1">
    <source>
        <dbReference type="EMBL" id="QDS98238.1"/>
    </source>
</evidence>
<gene>
    <name evidence="1" type="ORF">HG15A2_15110</name>
</gene>
<proteinExistence type="predicted"/>
<dbReference type="OrthoDB" id="238912at2"/>
<dbReference type="PROSITE" id="PS00018">
    <property type="entry name" value="EF_HAND_1"/>
    <property type="match status" value="2"/>
</dbReference>
<reference evidence="1 2" key="1">
    <citation type="submission" date="2019-02" db="EMBL/GenBank/DDBJ databases">
        <title>Deep-cultivation of Planctomycetes and their phenomic and genomic characterization uncovers novel biology.</title>
        <authorList>
            <person name="Wiegand S."/>
            <person name="Jogler M."/>
            <person name="Boedeker C."/>
            <person name="Pinto D."/>
            <person name="Vollmers J."/>
            <person name="Rivas-Marin E."/>
            <person name="Kohn T."/>
            <person name="Peeters S.H."/>
            <person name="Heuer A."/>
            <person name="Rast P."/>
            <person name="Oberbeckmann S."/>
            <person name="Bunk B."/>
            <person name="Jeske O."/>
            <person name="Meyerdierks A."/>
            <person name="Storesund J.E."/>
            <person name="Kallscheuer N."/>
            <person name="Luecker S."/>
            <person name="Lage O.M."/>
            <person name="Pohl T."/>
            <person name="Merkel B.J."/>
            <person name="Hornburger P."/>
            <person name="Mueller R.-W."/>
            <person name="Bruemmer F."/>
            <person name="Labrenz M."/>
            <person name="Spormann A.M."/>
            <person name="Op den Camp H."/>
            <person name="Overmann J."/>
            <person name="Amann R."/>
            <person name="Jetten M.S.M."/>
            <person name="Mascher T."/>
            <person name="Medema M.H."/>
            <person name="Devos D.P."/>
            <person name="Kaster A.-K."/>
            <person name="Ovreas L."/>
            <person name="Rohde M."/>
            <person name="Galperin M.Y."/>
            <person name="Jogler C."/>
        </authorList>
    </citation>
    <scope>NUCLEOTIDE SEQUENCE [LARGE SCALE GENOMIC DNA]</scope>
    <source>
        <strain evidence="1 2">HG15A2</strain>
    </source>
</reference>
<accession>A0A517MTN5</accession>
<dbReference type="EMBL" id="CP036263">
    <property type="protein sequence ID" value="QDS98238.1"/>
    <property type="molecule type" value="Genomic_DNA"/>
</dbReference>
<dbReference type="KEGG" id="amob:HG15A2_15110"/>
<name>A0A517MTN5_9BACT</name>
<protein>
    <recommendedName>
        <fullName evidence="3">PEP-CTERM protein-sorting domain-containing protein</fullName>
    </recommendedName>
</protein>
<sequence>MHYRIKQLAIRHGLGTKKERNRTNSRVALLAVAIAMLMTTPSSAVIQTFTDLASWQAAISGPTFLEDFEGQVEDDFFGTGSATSPNGQLQLSANANFNDNAIIDVSPFVSTGADINGNVVVNMRFLDGGAGANPQETVTVGLLPGISAFAFEFNNYDSAGDGSFLSFEGTNGGTVPAFDSTVNGFFGVVDTGVGATIDSFSFTGDPAVGTGFSAFNSFDDVRYTEPHLLKARIDIGTGLTEIVNDFATSQDFDYYSIDSTTDDLNFASWNSFSDQAIDAIDGPDPDATVGNGTGEKWDEAGGADDGALSELFLLGSSVFGANRTETLGNAFKVGGDTDSLSFEYRRASDGALFDGVIELVGTAADADFDGSGTVDGNDFLTWQDNFGLAGQTDNSNGDADGSGTVDGLDLDAWGAQYGSPSSLASSVAAAASVPEPTTGCLLSLALAATMLNTRRRVTS</sequence>
<dbReference type="InterPro" id="IPR013424">
    <property type="entry name" value="Ice-binding_C"/>
</dbReference>
<dbReference type="AlphaFoldDB" id="A0A517MTN5"/>
<evidence type="ECO:0000313" key="2">
    <source>
        <dbReference type="Proteomes" id="UP000319852"/>
    </source>
</evidence>
<organism evidence="1 2">
    <name type="scientific">Adhaeretor mobilis</name>
    <dbReference type="NCBI Taxonomy" id="1930276"/>
    <lineage>
        <taxon>Bacteria</taxon>
        <taxon>Pseudomonadati</taxon>
        <taxon>Planctomycetota</taxon>
        <taxon>Planctomycetia</taxon>
        <taxon>Pirellulales</taxon>
        <taxon>Lacipirellulaceae</taxon>
        <taxon>Adhaeretor</taxon>
    </lineage>
</organism>
<dbReference type="Proteomes" id="UP000319852">
    <property type="component" value="Chromosome"/>
</dbReference>
<dbReference type="RefSeq" id="WP_145059235.1">
    <property type="nucleotide sequence ID" value="NZ_CP036263.1"/>
</dbReference>
<dbReference type="InterPro" id="IPR018247">
    <property type="entry name" value="EF_Hand_1_Ca_BS"/>
</dbReference>
<evidence type="ECO:0008006" key="3">
    <source>
        <dbReference type="Google" id="ProtNLM"/>
    </source>
</evidence>
<keyword evidence="2" id="KW-1185">Reference proteome</keyword>
<dbReference type="NCBIfam" id="TIGR02595">
    <property type="entry name" value="PEP_CTERM"/>
    <property type="match status" value="1"/>
</dbReference>